<dbReference type="InterPro" id="IPR036412">
    <property type="entry name" value="HAD-like_sf"/>
</dbReference>
<accession>A0A1F7I5C7</accession>
<dbReference type="EMBL" id="MGAC01000007">
    <property type="protein sequence ID" value="OGK38571.1"/>
    <property type="molecule type" value="Genomic_DNA"/>
</dbReference>
<reference evidence="1 2" key="1">
    <citation type="journal article" date="2016" name="Nat. Commun.">
        <title>Thousands of microbial genomes shed light on interconnected biogeochemical processes in an aquifer system.</title>
        <authorList>
            <person name="Anantharaman K."/>
            <person name="Brown C.T."/>
            <person name="Hug L.A."/>
            <person name="Sharon I."/>
            <person name="Castelle C.J."/>
            <person name="Probst A.J."/>
            <person name="Thomas B.C."/>
            <person name="Singh A."/>
            <person name="Wilkins M.J."/>
            <person name="Karaoz U."/>
            <person name="Brodie E.L."/>
            <person name="Williams K.H."/>
            <person name="Hubbard S.S."/>
            <person name="Banfield J.F."/>
        </authorList>
    </citation>
    <scope>NUCLEOTIDE SEQUENCE [LARGE SCALE GENOMIC DNA]</scope>
</reference>
<evidence type="ECO:0000313" key="1">
    <source>
        <dbReference type="EMBL" id="OGK38571.1"/>
    </source>
</evidence>
<organism evidence="1 2">
    <name type="scientific">Candidatus Roizmanbacteria bacterium RIFCSPHIGHO2_12_FULL_41_11</name>
    <dbReference type="NCBI Taxonomy" id="1802052"/>
    <lineage>
        <taxon>Bacteria</taxon>
        <taxon>Candidatus Roizmaniibacteriota</taxon>
    </lineage>
</organism>
<protein>
    <submittedName>
        <fullName evidence="1">Uncharacterized protein</fullName>
    </submittedName>
</protein>
<proteinExistence type="predicted"/>
<dbReference type="Proteomes" id="UP000176803">
    <property type="component" value="Unassembled WGS sequence"/>
</dbReference>
<gene>
    <name evidence="1" type="ORF">A3F03_00435</name>
</gene>
<sequence>MNDLSIAQDNQNDSYHQHIAKILNLGLSVKLAFVDIDNTLTGDGSGTGDPQLIGRVKNLLNSQGYLMVVITSRTAEMMISEPLYHLSRRRHSFSRPPPQFVNIKTGQISHDPRQVEPAGILDSEVIIASTGSSMLLKQKDNSYRSVDHYFMNNLPSPPIWRNNVRQFLQPLLAQSDVVWLSPLESEFNYQQKITNIFPPDYRIQLYFASQEAKHRFKLAFELAKKNQVDPIILSLCFTDDSNPLTNIFTGYLTPTNGKITAVEFFAKLIQTDAKININQLQILLIGDSWPDLQMGFYANTPAAKTTFLLVGGSRLTKFLLKNAVTDFAGEDLSDIKNQLQPLGKRGCFKFTRYQQTRSVVIGDLAFPGKVGPESIVSFLESQLL</sequence>
<comment type="caution">
    <text evidence="1">The sequence shown here is derived from an EMBL/GenBank/DDBJ whole genome shotgun (WGS) entry which is preliminary data.</text>
</comment>
<evidence type="ECO:0000313" key="2">
    <source>
        <dbReference type="Proteomes" id="UP000176803"/>
    </source>
</evidence>
<dbReference type="SUPFAM" id="SSF56784">
    <property type="entry name" value="HAD-like"/>
    <property type="match status" value="1"/>
</dbReference>
<name>A0A1F7I5C7_9BACT</name>
<dbReference type="AlphaFoldDB" id="A0A1F7I5C7"/>